<dbReference type="SMART" id="SM00481">
    <property type="entry name" value="POLIIIAc"/>
    <property type="match status" value="1"/>
</dbReference>
<dbReference type="Gene3D" id="3.20.20.140">
    <property type="entry name" value="Metal-dependent hydrolases"/>
    <property type="match status" value="1"/>
</dbReference>
<keyword evidence="3" id="KW-1185">Reference proteome</keyword>
<protein>
    <submittedName>
        <fullName evidence="2">PHP domain-containing protein</fullName>
    </submittedName>
</protein>
<reference evidence="2 3" key="1">
    <citation type="submission" date="2022-06" db="EMBL/GenBank/DDBJ databases">
        <title>Halomicroarcula sp. a new haloarchaeum isolate from saline soil.</title>
        <authorList>
            <person name="Strakova D."/>
            <person name="Galisteo C."/>
            <person name="Sanchez-Porro C."/>
            <person name="Ventosa A."/>
        </authorList>
    </citation>
    <scope>NUCLEOTIDE SEQUENCE [LARGE SCALE GENOMIC DNA]</scope>
    <source>
        <strain evidence="2 3">S3CR25-11</strain>
    </source>
</reference>
<accession>A0ABU2FNN7</accession>
<dbReference type="EMBL" id="JAMQOS010000003">
    <property type="protein sequence ID" value="MDS0282368.1"/>
    <property type="molecule type" value="Genomic_DNA"/>
</dbReference>
<dbReference type="Proteomes" id="UP001268864">
    <property type="component" value="Unassembled WGS sequence"/>
</dbReference>
<dbReference type="PANTHER" id="PTHR42924">
    <property type="entry name" value="EXONUCLEASE"/>
    <property type="match status" value="1"/>
</dbReference>
<feature type="domain" description="Polymerase/histidinol phosphatase N-terminal" evidence="1">
    <location>
        <begin position="4"/>
        <end position="68"/>
    </location>
</feature>
<dbReference type="Pfam" id="PF02811">
    <property type="entry name" value="PHP"/>
    <property type="match status" value="1"/>
</dbReference>
<proteinExistence type="predicted"/>
<dbReference type="InterPro" id="IPR003141">
    <property type="entry name" value="Pol/His_phosphatase_N"/>
</dbReference>
<dbReference type="InterPro" id="IPR004013">
    <property type="entry name" value="PHP_dom"/>
</dbReference>
<gene>
    <name evidence="2" type="ORF">NDI86_09555</name>
</gene>
<evidence type="ECO:0000313" key="2">
    <source>
        <dbReference type="EMBL" id="MDS0282368.1"/>
    </source>
</evidence>
<organism evidence="2 3">
    <name type="scientific">Haloarcula onubensis</name>
    <dbReference type="NCBI Taxonomy" id="2950539"/>
    <lineage>
        <taxon>Archaea</taxon>
        <taxon>Methanobacteriati</taxon>
        <taxon>Methanobacteriota</taxon>
        <taxon>Stenosarchaea group</taxon>
        <taxon>Halobacteria</taxon>
        <taxon>Halobacteriales</taxon>
        <taxon>Haloarculaceae</taxon>
        <taxon>Haloarcula</taxon>
    </lineage>
</organism>
<dbReference type="PANTHER" id="PTHR42924:SF18">
    <property type="entry name" value="POLYMERASE_HISTIDINOL PHOSPHATASE N-TERMINAL DOMAIN-CONTAINING PROTEIN"/>
    <property type="match status" value="1"/>
</dbReference>
<dbReference type="InterPro" id="IPR052018">
    <property type="entry name" value="PHP_domain"/>
</dbReference>
<evidence type="ECO:0000259" key="1">
    <source>
        <dbReference type="SMART" id="SM00481"/>
    </source>
</evidence>
<name>A0ABU2FNN7_9EURY</name>
<dbReference type="Gene3D" id="1.10.150.650">
    <property type="match status" value="1"/>
</dbReference>
<sequence>MVVADLHVHTTRSDGSLTLEALPAAAGDAGVDVVAVTDHDRLQPALDGPVTTLDGVTVVHGIELRVDAGEQRLDLLGYGVEPTDALVAECDRIQRNRRERGRAIIDCVEDRLGVSLPVEPRAGLGRPHIARAVADVTDYSFQGAFDDLIGADCPCYVPREVPAFDRGRELLADACGLVGLAHPFRYRDTEAALARCGDVDAVERWYPYGRAVDTARLDDAIERDDLVPTGGSDAHGDRLGVAGLDGDAWERVRDAIARDGPAGRHSV</sequence>
<dbReference type="SUPFAM" id="SSF89550">
    <property type="entry name" value="PHP domain-like"/>
    <property type="match status" value="1"/>
</dbReference>
<evidence type="ECO:0000313" key="3">
    <source>
        <dbReference type="Proteomes" id="UP001268864"/>
    </source>
</evidence>
<comment type="caution">
    <text evidence="2">The sequence shown here is derived from an EMBL/GenBank/DDBJ whole genome shotgun (WGS) entry which is preliminary data.</text>
</comment>
<dbReference type="RefSeq" id="WP_310900203.1">
    <property type="nucleotide sequence ID" value="NZ_JAMQOS010000003.1"/>
</dbReference>
<dbReference type="InterPro" id="IPR016195">
    <property type="entry name" value="Pol/histidinol_Pase-like"/>
</dbReference>